<dbReference type="Proteomes" id="UP001183648">
    <property type="component" value="Unassembled WGS sequence"/>
</dbReference>
<feature type="domain" description="GFO/IDH/MocA-like oxidoreductase" evidence="3">
    <location>
        <begin position="144"/>
        <end position="290"/>
    </location>
</feature>
<comment type="caution">
    <text evidence="4">The sequence shown here is derived from an EMBL/GenBank/DDBJ whole genome shotgun (WGS) entry which is preliminary data.</text>
</comment>
<evidence type="ECO:0000256" key="1">
    <source>
        <dbReference type="ARBA" id="ARBA00023002"/>
    </source>
</evidence>
<sequence length="394" mass="41309">MSEDDREIGVGVIGAGWLGDVHVRAWARLRHHYPDLPVTARFVAVADSVPTALAGAQRKHGFATAYADWRDLLADPRVDVVSVTAPNALHREIGVAVAEAGKHLWIEKPVGLSPADAEAVADAVGAAGVQGTVGFNYRAVPAVARLRDLVAGGAIGTPTHARVVLLSDYAAHPLALLTWRYTLASGGHGVLGDLASHAVDLTRFVLGDLERLVAETAVFVSERPRVPEGAATYGHALGGDGDPTGTVENEDFVSALARTRSGVLVSLECSRVAVGEQNHYAVEVHGTHGLVSWDFRTQGELLLSAGDRFVDQPTQRVLVGTESGDLGRFQPGAGNAMSYDDTKVIELAGFVRSVLSGKAEGPQLVDAVASAQALDAMVRSAAGAGWVDVPRLRA</sequence>
<dbReference type="InterPro" id="IPR055170">
    <property type="entry name" value="GFO_IDH_MocA-like_dom"/>
</dbReference>
<dbReference type="PANTHER" id="PTHR43818:SF11">
    <property type="entry name" value="BCDNA.GH03377"/>
    <property type="match status" value="1"/>
</dbReference>
<dbReference type="Gene3D" id="3.40.50.720">
    <property type="entry name" value="NAD(P)-binding Rossmann-like Domain"/>
    <property type="match status" value="1"/>
</dbReference>
<dbReference type="PANTHER" id="PTHR43818">
    <property type="entry name" value="BCDNA.GH03377"/>
    <property type="match status" value="1"/>
</dbReference>
<dbReference type="Pfam" id="PF01408">
    <property type="entry name" value="GFO_IDH_MocA"/>
    <property type="match status" value="1"/>
</dbReference>
<dbReference type="Gene3D" id="3.30.360.10">
    <property type="entry name" value="Dihydrodipicolinate Reductase, domain 2"/>
    <property type="match status" value="1"/>
</dbReference>
<dbReference type="InterPro" id="IPR050463">
    <property type="entry name" value="Gfo/Idh/MocA_oxidrdct_glycsds"/>
</dbReference>
<dbReference type="SUPFAM" id="SSF55347">
    <property type="entry name" value="Glyceraldehyde-3-phosphate dehydrogenase-like, C-terminal domain"/>
    <property type="match status" value="1"/>
</dbReference>
<name>A0ABU2BT69_9ACTN</name>
<proteinExistence type="predicted"/>
<gene>
    <name evidence="4" type="ORF">J2S63_001384</name>
</gene>
<keyword evidence="1" id="KW-0560">Oxidoreductase</keyword>
<dbReference type="InterPro" id="IPR000683">
    <property type="entry name" value="Gfo/Idh/MocA-like_OxRdtase_N"/>
</dbReference>
<accession>A0ABU2BT69</accession>
<dbReference type="SUPFAM" id="SSF51735">
    <property type="entry name" value="NAD(P)-binding Rossmann-fold domains"/>
    <property type="match status" value="1"/>
</dbReference>
<evidence type="ECO:0000313" key="5">
    <source>
        <dbReference type="Proteomes" id="UP001183648"/>
    </source>
</evidence>
<dbReference type="InterPro" id="IPR036291">
    <property type="entry name" value="NAD(P)-bd_dom_sf"/>
</dbReference>
<protein>
    <submittedName>
        <fullName evidence="4">Dehydrogenase</fullName>
    </submittedName>
</protein>
<evidence type="ECO:0000313" key="4">
    <source>
        <dbReference type="EMBL" id="MDR7361831.1"/>
    </source>
</evidence>
<keyword evidence="5" id="KW-1185">Reference proteome</keyword>
<reference evidence="4 5" key="1">
    <citation type="submission" date="2023-07" db="EMBL/GenBank/DDBJ databases">
        <title>Sequencing the genomes of 1000 actinobacteria strains.</title>
        <authorList>
            <person name="Klenk H.-P."/>
        </authorList>
    </citation>
    <scope>NUCLEOTIDE SEQUENCE [LARGE SCALE GENOMIC DNA]</scope>
    <source>
        <strain evidence="4 5">DSM 19426</strain>
    </source>
</reference>
<evidence type="ECO:0000259" key="2">
    <source>
        <dbReference type="Pfam" id="PF01408"/>
    </source>
</evidence>
<organism evidence="4 5">
    <name type="scientific">Nocardioides marmoribigeumensis</name>
    <dbReference type="NCBI Taxonomy" id="433649"/>
    <lineage>
        <taxon>Bacteria</taxon>
        <taxon>Bacillati</taxon>
        <taxon>Actinomycetota</taxon>
        <taxon>Actinomycetes</taxon>
        <taxon>Propionibacteriales</taxon>
        <taxon>Nocardioidaceae</taxon>
        <taxon>Nocardioides</taxon>
    </lineage>
</organism>
<feature type="domain" description="Gfo/Idh/MocA-like oxidoreductase N-terminal" evidence="2">
    <location>
        <begin position="8"/>
        <end position="135"/>
    </location>
</feature>
<dbReference type="Pfam" id="PF22725">
    <property type="entry name" value="GFO_IDH_MocA_C3"/>
    <property type="match status" value="1"/>
</dbReference>
<dbReference type="RefSeq" id="WP_310300388.1">
    <property type="nucleotide sequence ID" value="NZ_BAAAPS010000008.1"/>
</dbReference>
<dbReference type="EMBL" id="JAVDYG010000001">
    <property type="protein sequence ID" value="MDR7361831.1"/>
    <property type="molecule type" value="Genomic_DNA"/>
</dbReference>
<evidence type="ECO:0000259" key="3">
    <source>
        <dbReference type="Pfam" id="PF22725"/>
    </source>
</evidence>